<accession>A0A653CRD3</accession>
<keyword evidence="1" id="KW-0812">Transmembrane</keyword>
<keyword evidence="1" id="KW-0472">Membrane</keyword>
<evidence type="ECO:0000313" key="2">
    <source>
        <dbReference type="EMBL" id="VEN49633.1"/>
    </source>
</evidence>
<sequence length="72" mass="8515">MLRSRHILVSFVMATHACRMRPTRIVDQRTEVYKTLNYFTTVYGLYFSMIIMLSIYDFNLGLIVVNTKTTRC</sequence>
<protein>
    <submittedName>
        <fullName evidence="2">Uncharacterized protein</fullName>
    </submittedName>
</protein>
<evidence type="ECO:0000256" key="1">
    <source>
        <dbReference type="SAM" id="Phobius"/>
    </source>
</evidence>
<organism evidence="2 3">
    <name type="scientific">Callosobruchus maculatus</name>
    <name type="common">Southern cowpea weevil</name>
    <name type="synonym">Pulse bruchid</name>
    <dbReference type="NCBI Taxonomy" id="64391"/>
    <lineage>
        <taxon>Eukaryota</taxon>
        <taxon>Metazoa</taxon>
        <taxon>Ecdysozoa</taxon>
        <taxon>Arthropoda</taxon>
        <taxon>Hexapoda</taxon>
        <taxon>Insecta</taxon>
        <taxon>Pterygota</taxon>
        <taxon>Neoptera</taxon>
        <taxon>Endopterygota</taxon>
        <taxon>Coleoptera</taxon>
        <taxon>Polyphaga</taxon>
        <taxon>Cucujiformia</taxon>
        <taxon>Chrysomeloidea</taxon>
        <taxon>Chrysomelidae</taxon>
        <taxon>Bruchinae</taxon>
        <taxon>Bruchini</taxon>
        <taxon>Callosobruchus</taxon>
    </lineage>
</organism>
<keyword evidence="3" id="KW-1185">Reference proteome</keyword>
<name>A0A653CRD3_CALMS</name>
<feature type="non-terminal residue" evidence="2">
    <location>
        <position position="72"/>
    </location>
</feature>
<keyword evidence="1" id="KW-1133">Transmembrane helix</keyword>
<gene>
    <name evidence="2" type="ORF">CALMAC_LOCUS10691</name>
</gene>
<feature type="transmembrane region" description="Helical" evidence="1">
    <location>
        <begin position="44"/>
        <end position="65"/>
    </location>
</feature>
<reference evidence="2 3" key="1">
    <citation type="submission" date="2019-01" db="EMBL/GenBank/DDBJ databases">
        <authorList>
            <person name="Sayadi A."/>
        </authorList>
    </citation>
    <scope>NUCLEOTIDE SEQUENCE [LARGE SCALE GENOMIC DNA]</scope>
</reference>
<proteinExistence type="predicted"/>
<dbReference type="AlphaFoldDB" id="A0A653CRD3"/>
<dbReference type="Proteomes" id="UP000410492">
    <property type="component" value="Unassembled WGS sequence"/>
</dbReference>
<evidence type="ECO:0000313" key="3">
    <source>
        <dbReference type="Proteomes" id="UP000410492"/>
    </source>
</evidence>
<dbReference type="EMBL" id="CAACVG010008402">
    <property type="protein sequence ID" value="VEN49633.1"/>
    <property type="molecule type" value="Genomic_DNA"/>
</dbReference>